<accession>A0AAD8DAY0</accession>
<proteinExistence type="predicted"/>
<evidence type="ECO:0000313" key="1">
    <source>
        <dbReference type="EMBL" id="KAK1166313.1"/>
    </source>
</evidence>
<feature type="non-terminal residue" evidence="1">
    <location>
        <position position="1"/>
    </location>
</feature>
<evidence type="ECO:0000313" key="2">
    <source>
        <dbReference type="Proteomes" id="UP001230051"/>
    </source>
</evidence>
<sequence length="86" mass="9517">KKKSVVSKAEMQWRIKSENMSTNGFRSLLGVRKASLPQYALNRPKKAKTKMSIFSFLTEGEATDLANGYGSMMARHVTAEAVCATM</sequence>
<reference evidence="1" key="1">
    <citation type="submission" date="2022-02" db="EMBL/GenBank/DDBJ databases">
        <title>Atlantic sturgeon de novo genome assembly.</title>
        <authorList>
            <person name="Stock M."/>
            <person name="Klopp C."/>
            <person name="Guiguen Y."/>
            <person name="Cabau C."/>
            <person name="Parinello H."/>
            <person name="Santidrian Yebra-Pimentel E."/>
            <person name="Kuhl H."/>
            <person name="Dirks R.P."/>
            <person name="Guessner J."/>
            <person name="Wuertz S."/>
            <person name="Du K."/>
            <person name="Schartl M."/>
        </authorList>
    </citation>
    <scope>NUCLEOTIDE SEQUENCE</scope>
    <source>
        <strain evidence="1">STURGEONOMICS-FGT-2020</strain>
        <tissue evidence="1">Whole blood</tissue>
    </source>
</reference>
<name>A0AAD8DAY0_ACIOX</name>
<comment type="caution">
    <text evidence="1">The sequence shown here is derived from an EMBL/GenBank/DDBJ whole genome shotgun (WGS) entry which is preliminary data.</text>
</comment>
<dbReference type="EMBL" id="JAGXEW010000011">
    <property type="protein sequence ID" value="KAK1166313.1"/>
    <property type="molecule type" value="Genomic_DNA"/>
</dbReference>
<dbReference type="Proteomes" id="UP001230051">
    <property type="component" value="Unassembled WGS sequence"/>
</dbReference>
<keyword evidence="2" id="KW-1185">Reference proteome</keyword>
<organism evidence="1 2">
    <name type="scientific">Acipenser oxyrinchus oxyrinchus</name>
    <dbReference type="NCBI Taxonomy" id="40147"/>
    <lineage>
        <taxon>Eukaryota</taxon>
        <taxon>Metazoa</taxon>
        <taxon>Chordata</taxon>
        <taxon>Craniata</taxon>
        <taxon>Vertebrata</taxon>
        <taxon>Euteleostomi</taxon>
        <taxon>Actinopterygii</taxon>
        <taxon>Chondrostei</taxon>
        <taxon>Acipenseriformes</taxon>
        <taxon>Acipenseridae</taxon>
        <taxon>Acipenser</taxon>
    </lineage>
</organism>
<gene>
    <name evidence="1" type="ORF">AOXY_G12911</name>
</gene>
<protein>
    <submittedName>
        <fullName evidence="1">Uncharacterized protein</fullName>
    </submittedName>
</protein>
<dbReference type="AlphaFoldDB" id="A0AAD8DAY0"/>